<dbReference type="InterPro" id="IPR002586">
    <property type="entry name" value="CobQ/CobB/MinD/ParA_Nub-bd_dom"/>
</dbReference>
<dbReference type="SUPFAM" id="SSF52540">
    <property type="entry name" value="P-loop containing nucleoside triphosphate hydrolases"/>
    <property type="match status" value="1"/>
</dbReference>
<reference evidence="2 3" key="1">
    <citation type="submission" date="2019-03" db="EMBL/GenBank/DDBJ databases">
        <title>Metabolic reconstructions from genomes of highly enriched 'Candidatus Accumulibacter' and 'Candidatus Competibacter' bioreactor populations.</title>
        <authorList>
            <person name="Annavajhala M.K."/>
            <person name="Welles L."/>
            <person name="Abbas B."/>
            <person name="Sorokin D."/>
            <person name="Park H."/>
            <person name="Van Loosdrecht M."/>
            <person name="Chandran K."/>
        </authorList>
    </citation>
    <scope>NUCLEOTIDE SEQUENCE [LARGE SCALE GENOMIC DNA]</scope>
    <source>
        <strain evidence="2 3">SBR_G</strain>
    </source>
</reference>
<evidence type="ECO:0000259" key="1">
    <source>
        <dbReference type="Pfam" id="PF01656"/>
    </source>
</evidence>
<dbReference type="InterPro" id="IPR027417">
    <property type="entry name" value="P-loop_NTPase"/>
</dbReference>
<name>A0ABX1TTU4_9GAMM</name>
<dbReference type="InterPro" id="IPR050678">
    <property type="entry name" value="DNA_Partitioning_ATPase"/>
</dbReference>
<accession>A0ABX1TTU4</accession>
<dbReference type="CDD" id="cd02042">
    <property type="entry name" value="ParAB_family"/>
    <property type="match status" value="1"/>
</dbReference>
<protein>
    <submittedName>
        <fullName evidence="2">Cobyrinic acid a,c-diamide synthase</fullName>
    </submittedName>
</protein>
<dbReference type="EMBL" id="SPMZ01000098">
    <property type="protein sequence ID" value="NMQ21390.1"/>
    <property type="molecule type" value="Genomic_DNA"/>
</dbReference>
<dbReference type="PIRSF" id="PIRSF009320">
    <property type="entry name" value="Nuc_binding_HP_1000"/>
    <property type="match status" value="1"/>
</dbReference>
<evidence type="ECO:0000313" key="2">
    <source>
        <dbReference type="EMBL" id="NMQ21390.1"/>
    </source>
</evidence>
<evidence type="ECO:0000313" key="3">
    <source>
        <dbReference type="Proteomes" id="UP000760480"/>
    </source>
</evidence>
<feature type="domain" description="CobQ/CobB/MinD/ParA nucleotide binding" evidence="1">
    <location>
        <begin position="5"/>
        <end position="181"/>
    </location>
</feature>
<organism evidence="2 3">
    <name type="scientific">Candidatus Competibacter phosphatis</name>
    <dbReference type="NCBI Taxonomy" id="221280"/>
    <lineage>
        <taxon>Bacteria</taxon>
        <taxon>Pseudomonadati</taxon>
        <taxon>Pseudomonadota</taxon>
        <taxon>Gammaproteobacteria</taxon>
        <taxon>Candidatus Competibacteraceae</taxon>
        <taxon>Candidatus Competibacter</taxon>
    </lineage>
</organism>
<keyword evidence="3" id="KW-1185">Reference proteome</keyword>
<dbReference type="RefSeq" id="WP_169250660.1">
    <property type="nucleotide sequence ID" value="NZ_SPMZ01000098.1"/>
</dbReference>
<dbReference type="Gene3D" id="3.40.50.300">
    <property type="entry name" value="P-loop containing nucleotide triphosphate hydrolases"/>
    <property type="match status" value="1"/>
</dbReference>
<sequence>MLITALIGQKGGTGKTTTSLGLAVAAARAGQAAAIIDLDPQANAANWKDRRKAPNPAVVSAQVSRLRQTLKTAREHGAEFVVIDTPGKSDSAAVEAARSADLVLIPARPQIFDLETLPAMRDLLRVAGSAPAYLVLNGLHPQARKQADEAKAMIRDSCGLPVCPVHLCQRASYAEAPMNGLAPQELDPDGKAAAELEQLYRFILQQLTRTTAQHE</sequence>
<dbReference type="Pfam" id="PF01656">
    <property type="entry name" value="CbiA"/>
    <property type="match status" value="1"/>
</dbReference>
<dbReference type="PANTHER" id="PTHR13696">
    <property type="entry name" value="P-LOOP CONTAINING NUCLEOSIDE TRIPHOSPHATE HYDROLASE"/>
    <property type="match status" value="1"/>
</dbReference>
<dbReference type="PANTHER" id="PTHR13696:SF96">
    <property type="entry name" value="COBQ_COBB_MIND_PARA NUCLEOTIDE BINDING DOMAIN-CONTAINING PROTEIN"/>
    <property type="match status" value="1"/>
</dbReference>
<gene>
    <name evidence="2" type="ORF">E4P82_20595</name>
</gene>
<proteinExistence type="predicted"/>
<comment type="caution">
    <text evidence="2">The sequence shown here is derived from an EMBL/GenBank/DDBJ whole genome shotgun (WGS) entry which is preliminary data.</text>
</comment>
<dbReference type="Proteomes" id="UP000760480">
    <property type="component" value="Unassembled WGS sequence"/>
</dbReference>